<evidence type="ECO:0000313" key="3">
    <source>
        <dbReference type="Proteomes" id="UP000596660"/>
    </source>
</evidence>
<reference evidence="2" key="2">
    <citation type="submission" date="2021-03" db="UniProtKB">
        <authorList>
            <consortium name="EnsemblPlants"/>
        </authorList>
    </citation>
    <scope>IDENTIFICATION</scope>
</reference>
<feature type="region of interest" description="Disordered" evidence="1">
    <location>
        <begin position="147"/>
        <end position="190"/>
    </location>
</feature>
<feature type="compositionally biased region" description="Polar residues" evidence="1">
    <location>
        <begin position="158"/>
        <end position="174"/>
    </location>
</feature>
<dbReference type="AlphaFoldDB" id="A0A803L575"/>
<organism evidence="2 3">
    <name type="scientific">Chenopodium quinoa</name>
    <name type="common">Quinoa</name>
    <dbReference type="NCBI Taxonomy" id="63459"/>
    <lineage>
        <taxon>Eukaryota</taxon>
        <taxon>Viridiplantae</taxon>
        <taxon>Streptophyta</taxon>
        <taxon>Embryophyta</taxon>
        <taxon>Tracheophyta</taxon>
        <taxon>Spermatophyta</taxon>
        <taxon>Magnoliopsida</taxon>
        <taxon>eudicotyledons</taxon>
        <taxon>Gunneridae</taxon>
        <taxon>Pentapetalae</taxon>
        <taxon>Caryophyllales</taxon>
        <taxon>Chenopodiaceae</taxon>
        <taxon>Chenopodioideae</taxon>
        <taxon>Atripliceae</taxon>
        <taxon>Chenopodium</taxon>
    </lineage>
</organism>
<name>A0A803L575_CHEQI</name>
<sequence>MEFVSAAELPSVDTNFLDYEWEDNRGVSPLKWSELIGDDGEFSDEDDPTYEPKYQKLCKGNEYEDDSQDEDHVVDADRDTEQAGDFRLDDIDLEVEPSVEELEGTDFIDPESDDSDVEVIEARDRVKNCNSKIIEVALQLQKKASQDKLGENPLEKQAPTSANTTSQQEQPSQMASSATHASAATTIASSAHHTASALPTLLGRGGRMILGGQGARSSGRGRGRQVGGSQTAAAANWDLVRFAAHQSFLIFRSSRLVLTAIWSDVLQLELGTGHASLRAARHGTLVAWRAMCCAAYKPARKLARHGMSPPC</sequence>
<keyword evidence="3" id="KW-1185">Reference proteome</keyword>
<protein>
    <submittedName>
        <fullName evidence="2">Uncharacterized protein</fullName>
    </submittedName>
</protein>
<dbReference type="EnsemblPlants" id="AUR62007014-RA">
    <property type="protein sequence ID" value="AUR62007014-RA:cds"/>
    <property type="gene ID" value="AUR62007014"/>
</dbReference>
<dbReference type="Gramene" id="AUR62007014-RA">
    <property type="protein sequence ID" value="AUR62007014-RA:cds"/>
    <property type="gene ID" value="AUR62007014"/>
</dbReference>
<reference evidence="2" key="1">
    <citation type="journal article" date="2017" name="Nature">
        <title>The genome of Chenopodium quinoa.</title>
        <authorList>
            <person name="Jarvis D.E."/>
            <person name="Ho Y.S."/>
            <person name="Lightfoot D.J."/>
            <person name="Schmoeckel S.M."/>
            <person name="Li B."/>
            <person name="Borm T.J.A."/>
            <person name="Ohyanagi H."/>
            <person name="Mineta K."/>
            <person name="Michell C.T."/>
            <person name="Saber N."/>
            <person name="Kharbatia N.M."/>
            <person name="Rupper R.R."/>
            <person name="Sharp A.R."/>
            <person name="Dally N."/>
            <person name="Boughton B.A."/>
            <person name="Woo Y.H."/>
            <person name="Gao G."/>
            <person name="Schijlen E.G.W.M."/>
            <person name="Guo X."/>
            <person name="Momin A.A."/>
            <person name="Negrao S."/>
            <person name="Al-Babili S."/>
            <person name="Gehring C."/>
            <person name="Roessner U."/>
            <person name="Jung C."/>
            <person name="Murphy K."/>
            <person name="Arold S.T."/>
            <person name="Gojobori T."/>
            <person name="van der Linden C.G."/>
            <person name="van Loo E.N."/>
            <person name="Jellen E.N."/>
            <person name="Maughan P.J."/>
            <person name="Tester M."/>
        </authorList>
    </citation>
    <scope>NUCLEOTIDE SEQUENCE [LARGE SCALE GENOMIC DNA]</scope>
    <source>
        <strain evidence="2">cv. PI 614886</strain>
    </source>
</reference>
<proteinExistence type="predicted"/>
<accession>A0A803L575</accession>
<dbReference type="Proteomes" id="UP000596660">
    <property type="component" value="Unplaced"/>
</dbReference>
<evidence type="ECO:0000313" key="2">
    <source>
        <dbReference type="EnsemblPlants" id="AUR62007014-RA:cds"/>
    </source>
</evidence>
<feature type="compositionally biased region" description="Low complexity" evidence="1">
    <location>
        <begin position="175"/>
        <end position="190"/>
    </location>
</feature>
<evidence type="ECO:0000256" key="1">
    <source>
        <dbReference type="SAM" id="MobiDB-lite"/>
    </source>
</evidence>